<keyword evidence="2" id="KW-1185">Reference proteome</keyword>
<dbReference type="EMBL" id="SNZV01000002">
    <property type="protein sequence ID" value="TDS16068.1"/>
    <property type="molecule type" value="Genomic_DNA"/>
</dbReference>
<dbReference type="Proteomes" id="UP000294752">
    <property type="component" value="Unassembled WGS sequence"/>
</dbReference>
<reference evidence="1 2" key="1">
    <citation type="submission" date="2019-03" db="EMBL/GenBank/DDBJ databases">
        <title>Genomic Encyclopedia of Type Strains, Phase III (KMG-III): the genomes of soil and plant-associated and newly described type strains.</title>
        <authorList>
            <person name="Whitman W."/>
        </authorList>
    </citation>
    <scope>NUCLEOTIDE SEQUENCE [LARGE SCALE GENOMIC DNA]</scope>
    <source>
        <strain evidence="1 2">CGMCC 1.12801</strain>
    </source>
</reference>
<protein>
    <recommendedName>
        <fullName evidence="3">Carboxypeptidase-like protein</fullName>
    </recommendedName>
</protein>
<comment type="caution">
    <text evidence="1">The sequence shown here is derived from an EMBL/GenBank/DDBJ whole genome shotgun (WGS) entry which is preliminary data.</text>
</comment>
<sequence>MKRPIATLIFIALVSALHGQTRLHDSLTNENIVGANIYSGDGNLLGASDEDGVIHLDALNNSKIDSISIQHIGYESRILHFSTFKTSSVIKLHPREIKIADVEINNKSKSDYVCLRTYFRSYETFNGSSKYFVDGIVEHYLPLTEKEEKIYRRIIGYRVYTNKKAVQALMETFGKLFTDPPSLVALYKYASSKDLPKGFKIIERDNIQLIERDGINMGSVRKTNAGTIYSHLEKVARGTKVSRRFLSLRGEQYRTSIIEQFKPTHSLHISMDKLISKTEVTVGAVKRNAKFIPAEALSELFVLERSYLSKGEVVSMKNLFTKSVFLEEKSNYKDKYWLDLDRYNIPALAPGIAKQLSENLILMQ</sequence>
<dbReference type="RefSeq" id="WP_133639336.1">
    <property type="nucleotide sequence ID" value="NZ_SNZV01000002.1"/>
</dbReference>
<dbReference type="AlphaFoldDB" id="A0A4V3E283"/>
<organism evidence="1 2">
    <name type="scientific">Sphingobacterium paludis</name>
    <dbReference type="NCBI Taxonomy" id="1476465"/>
    <lineage>
        <taxon>Bacteria</taxon>
        <taxon>Pseudomonadati</taxon>
        <taxon>Bacteroidota</taxon>
        <taxon>Sphingobacteriia</taxon>
        <taxon>Sphingobacteriales</taxon>
        <taxon>Sphingobacteriaceae</taxon>
        <taxon>Sphingobacterium</taxon>
    </lineage>
</organism>
<proteinExistence type="predicted"/>
<evidence type="ECO:0000313" key="1">
    <source>
        <dbReference type="EMBL" id="TDS16068.1"/>
    </source>
</evidence>
<gene>
    <name evidence="1" type="ORF">B0I21_102393</name>
</gene>
<evidence type="ECO:0008006" key="3">
    <source>
        <dbReference type="Google" id="ProtNLM"/>
    </source>
</evidence>
<name>A0A4V3E283_9SPHI</name>
<evidence type="ECO:0000313" key="2">
    <source>
        <dbReference type="Proteomes" id="UP000294752"/>
    </source>
</evidence>
<dbReference type="OrthoDB" id="1078909at2"/>
<accession>A0A4V3E283</accession>